<dbReference type="InterPro" id="IPR007541">
    <property type="entry name" value="Uncharacterised_BSP"/>
</dbReference>
<dbReference type="PANTHER" id="PTHR33321:SF12">
    <property type="entry name" value="PLANT BASIC SECRETORY PROTEIN (BSP) FAMILY PROTEIN"/>
    <property type="match status" value="1"/>
</dbReference>
<accession>A0ABV3ZER2</accession>
<gene>
    <name evidence="1" type="ORF">QTN47_10945</name>
</gene>
<organism evidence="1 2">
    <name type="scientific">Danxiaibacter flavus</name>
    <dbReference type="NCBI Taxonomy" id="3049108"/>
    <lineage>
        <taxon>Bacteria</taxon>
        <taxon>Pseudomonadati</taxon>
        <taxon>Bacteroidota</taxon>
        <taxon>Chitinophagia</taxon>
        <taxon>Chitinophagales</taxon>
        <taxon>Chitinophagaceae</taxon>
        <taxon>Danxiaibacter</taxon>
    </lineage>
</organism>
<dbReference type="EMBL" id="JAULBC010000003">
    <property type="protein sequence ID" value="MEX6688015.1"/>
    <property type="molecule type" value="Genomic_DNA"/>
</dbReference>
<reference evidence="1 2" key="1">
    <citation type="submission" date="2023-07" db="EMBL/GenBank/DDBJ databases">
        <authorList>
            <person name="Lian W.-H."/>
        </authorList>
    </citation>
    <scope>NUCLEOTIDE SEQUENCE [LARGE SCALE GENOMIC DNA]</scope>
    <source>
        <strain evidence="1 2">SYSU DXS3180</strain>
    </source>
</reference>
<sequence>MSFKKSLAVASLLICGAKGMAQSEWTKIDERKTISKDSIQKNGYTLLFINQDSGFNKVTGQRMIDAFFTVYPKEAARFNANTLKKVIFIVDPAYEGVAAASDGIVRVNPKWMKNHPEDIDVVTHEVMHIVQAYPGESGPGWLTEGIADYVRFTFGVNNEAGKWKLPAYATTQSYENSYRITARFLVWIEKNKSATIVDKLDNAMRTKSYTDEIWKKETGSTLNELWKAYGENPVI</sequence>
<evidence type="ECO:0000313" key="2">
    <source>
        <dbReference type="Proteomes" id="UP001560573"/>
    </source>
</evidence>
<dbReference type="Proteomes" id="UP001560573">
    <property type="component" value="Unassembled WGS sequence"/>
</dbReference>
<proteinExistence type="predicted"/>
<protein>
    <submittedName>
        <fullName evidence="1">Basic secretory protein-like protein</fullName>
    </submittedName>
</protein>
<dbReference type="PANTHER" id="PTHR33321">
    <property type="match status" value="1"/>
</dbReference>
<name>A0ABV3ZER2_9BACT</name>
<dbReference type="Pfam" id="PF04450">
    <property type="entry name" value="BSP"/>
    <property type="match status" value="1"/>
</dbReference>
<comment type="caution">
    <text evidence="1">The sequence shown here is derived from an EMBL/GenBank/DDBJ whole genome shotgun (WGS) entry which is preliminary data.</text>
</comment>
<keyword evidence="2" id="KW-1185">Reference proteome</keyword>
<dbReference type="RefSeq" id="WP_369329422.1">
    <property type="nucleotide sequence ID" value="NZ_JAULBC010000003.1"/>
</dbReference>
<evidence type="ECO:0000313" key="1">
    <source>
        <dbReference type="EMBL" id="MEX6688015.1"/>
    </source>
</evidence>